<evidence type="ECO:0000256" key="4">
    <source>
        <dbReference type="ARBA" id="ARBA00022786"/>
    </source>
</evidence>
<comment type="similarity">
    <text evidence="3">Belongs to the ubiquitin-activating E1 family.</text>
</comment>
<sequence>MAEQITITEDEAALYDRQIRLWGLDAQRRLRASRVLLIGLRGLGAEVAKNIVLAGIKSLTLLDHTVVTEEDACSQFLVPRQDVGKNRAESSLHRVQQLNPMVDVQADISNVGDKPDDYFLNFDVVCATCCTLTLLHRIDEICAAHKIKFFAGDVFGFYGYMFADLGFHEYAEDVQKTKAKENIGEGEPATKKAKIEELETHVVKKSATFTRLSNAFEFDWGTTEGAKKLKRTPNTFFIIQVLLQFMEKFSRRPEVKTLLEDRQALEELTPGVLEKIGLKSDYISPEFARSCFAELSPVCAIVGGVLGQEIIKAVSQKDRPHRNFFFFNGIDGSGLVDQIGD</sequence>
<evidence type="ECO:0000256" key="8">
    <source>
        <dbReference type="ARBA" id="ARBA00044354"/>
    </source>
</evidence>
<dbReference type="Gene3D" id="3.40.50.720">
    <property type="entry name" value="NAD(P)-binding Rossmann-like Domain"/>
    <property type="match status" value="1"/>
</dbReference>
<dbReference type="Proteomes" id="UP001634394">
    <property type="component" value="Unassembled WGS sequence"/>
</dbReference>
<evidence type="ECO:0000256" key="3">
    <source>
        <dbReference type="ARBA" id="ARBA00005673"/>
    </source>
</evidence>
<evidence type="ECO:0000313" key="10">
    <source>
        <dbReference type="EMBL" id="KAL3874738.1"/>
    </source>
</evidence>
<evidence type="ECO:0000256" key="1">
    <source>
        <dbReference type="ARBA" id="ARBA00004123"/>
    </source>
</evidence>
<keyword evidence="4" id="KW-0833">Ubl conjugation pathway</keyword>
<reference evidence="10 11" key="1">
    <citation type="submission" date="2024-11" db="EMBL/GenBank/DDBJ databases">
        <title>Chromosome-level genome assembly of the freshwater bivalve Anodonta woodiana.</title>
        <authorList>
            <person name="Chen X."/>
        </authorList>
    </citation>
    <scope>NUCLEOTIDE SEQUENCE [LARGE SCALE GENOMIC DNA]</scope>
    <source>
        <strain evidence="10">MN2024</strain>
        <tissue evidence="10">Gills</tissue>
    </source>
</reference>
<comment type="subunit">
    <text evidence="6">Heterodimer of SAE1 and UBA2/SAE2. The heterodimer corresponds to the two domains that are encoded on a single polypeptide chain in ubiquitin-activating enzyme E1. Interacts with UBE2I.</text>
</comment>
<dbReference type="AlphaFoldDB" id="A0ABD3WPT3"/>
<dbReference type="SUPFAM" id="SSF69572">
    <property type="entry name" value="Activating enzymes of the ubiquitin-like proteins"/>
    <property type="match status" value="1"/>
</dbReference>
<keyword evidence="11" id="KW-1185">Reference proteome</keyword>
<comment type="caution">
    <text evidence="10">The sequence shown here is derived from an EMBL/GenBank/DDBJ whole genome shotgun (WGS) entry which is preliminary data.</text>
</comment>
<evidence type="ECO:0000256" key="6">
    <source>
        <dbReference type="ARBA" id="ARBA00026003"/>
    </source>
</evidence>
<dbReference type="CDD" id="cd01492">
    <property type="entry name" value="Aos1_SUMO"/>
    <property type="match status" value="1"/>
</dbReference>
<dbReference type="InterPro" id="IPR035985">
    <property type="entry name" value="Ubiquitin-activating_enz"/>
</dbReference>
<evidence type="ECO:0000256" key="2">
    <source>
        <dbReference type="ARBA" id="ARBA00004718"/>
    </source>
</evidence>
<dbReference type="FunFam" id="3.40.50.720:FF:000744">
    <property type="entry name" value="Smt3 activating enzyme 1"/>
    <property type="match status" value="1"/>
</dbReference>
<name>A0ABD3WPT3_SINWO</name>
<evidence type="ECO:0000256" key="7">
    <source>
        <dbReference type="ARBA" id="ARBA00044187"/>
    </source>
</evidence>
<comment type="pathway">
    <text evidence="2">Protein modification; protein sumoylation.</text>
</comment>
<dbReference type="EMBL" id="JBJQND010000006">
    <property type="protein sequence ID" value="KAL3874738.1"/>
    <property type="molecule type" value="Genomic_DNA"/>
</dbReference>
<organism evidence="10 11">
    <name type="scientific">Sinanodonta woodiana</name>
    <name type="common">Chinese pond mussel</name>
    <name type="synonym">Anodonta woodiana</name>
    <dbReference type="NCBI Taxonomy" id="1069815"/>
    <lineage>
        <taxon>Eukaryota</taxon>
        <taxon>Metazoa</taxon>
        <taxon>Spiralia</taxon>
        <taxon>Lophotrochozoa</taxon>
        <taxon>Mollusca</taxon>
        <taxon>Bivalvia</taxon>
        <taxon>Autobranchia</taxon>
        <taxon>Heteroconchia</taxon>
        <taxon>Palaeoheterodonta</taxon>
        <taxon>Unionida</taxon>
        <taxon>Unionoidea</taxon>
        <taxon>Unionidae</taxon>
        <taxon>Unioninae</taxon>
        <taxon>Sinanodonta</taxon>
    </lineage>
</organism>
<dbReference type="InterPro" id="IPR000011">
    <property type="entry name" value="UBQ/SUMO-activ_enz_E1-like"/>
</dbReference>
<feature type="domain" description="THIF-type NAD/FAD binding fold" evidence="9">
    <location>
        <begin position="15"/>
        <end position="330"/>
    </location>
</feature>
<evidence type="ECO:0000259" key="9">
    <source>
        <dbReference type="Pfam" id="PF00899"/>
    </source>
</evidence>
<dbReference type="Pfam" id="PF00899">
    <property type="entry name" value="ThiF"/>
    <property type="match status" value="1"/>
</dbReference>
<dbReference type="PANTHER" id="PTHR10953:SF162">
    <property type="entry name" value="SUMO-ACTIVATING ENZYME SUBUNIT 1"/>
    <property type="match status" value="1"/>
</dbReference>
<evidence type="ECO:0000313" key="11">
    <source>
        <dbReference type="Proteomes" id="UP001634394"/>
    </source>
</evidence>
<accession>A0ABD3WPT3</accession>
<comment type="subcellular location">
    <subcellularLocation>
        <location evidence="1">Nucleus</location>
    </subcellularLocation>
</comment>
<gene>
    <name evidence="10" type="ORF">ACJMK2_037710</name>
</gene>
<dbReference type="PANTHER" id="PTHR10953">
    <property type="entry name" value="UBIQUITIN-ACTIVATING ENZYME E1"/>
    <property type="match status" value="1"/>
</dbReference>
<dbReference type="InterPro" id="IPR000594">
    <property type="entry name" value="ThiF_NAD_FAD-bd"/>
</dbReference>
<proteinExistence type="inferred from homology"/>
<keyword evidence="5" id="KW-0539">Nucleus</keyword>
<protein>
    <recommendedName>
        <fullName evidence="7">SUMO-activating enzyme subunit 1</fullName>
    </recommendedName>
    <alternativeName>
        <fullName evidence="8">Ubiquitin-like 1-activating enzyme E1A</fullName>
    </alternativeName>
</protein>
<evidence type="ECO:0000256" key="5">
    <source>
        <dbReference type="ARBA" id="ARBA00023242"/>
    </source>
</evidence>
<dbReference type="InterPro" id="IPR045886">
    <property type="entry name" value="ThiF/MoeB/HesA"/>
</dbReference>
<dbReference type="PRINTS" id="PR01849">
    <property type="entry name" value="UBIQUITINACT"/>
</dbReference>